<dbReference type="Proteomes" id="UP000588604">
    <property type="component" value="Unassembled WGS sequence"/>
</dbReference>
<keyword evidence="2" id="KW-1185">Reference proteome</keyword>
<accession>A0A841MKR1</accession>
<proteinExistence type="predicted"/>
<dbReference type="AlphaFoldDB" id="A0A841MKR1"/>
<gene>
    <name evidence="1" type="ORF">FHS59_001597</name>
</gene>
<name>A0A841MKR1_9BACT</name>
<comment type="caution">
    <text evidence="1">The sequence shown here is derived from an EMBL/GenBank/DDBJ whole genome shotgun (WGS) entry which is preliminary data.</text>
</comment>
<protein>
    <submittedName>
        <fullName evidence="1">Uncharacterized protein</fullName>
    </submittedName>
</protein>
<dbReference type="EMBL" id="JACIJO010000002">
    <property type="protein sequence ID" value="MBB6325969.1"/>
    <property type="molecule type" value="Genomic_DNA"/>
</dbReference>
<dbReference type="RefSeq" id="WP_184494606.1">
    <property type="nucleotide sequence ID" value="NZ_JACIJO010000002.1"/>
</dbReference>
<evidence type="ECO:0000313" key="1">
    <source>
        <dbReference type="EMBL" id="MBB6325969.1"/>
    </source>
</evidence>
<organism evidence="1 2">
    <name type="scientific">Algoriphagus iocasae</name>
    <dbReference type="NCBI Taxonomy" id="1836499"/>
    <lineage>
        <taxon>Bacteria</taxon>
        <taxon>Pseudomonadati</taxon>
        <taxon>Bacteroidota</taxon>
        <taxon>Cytophagia</taxon>
        <taxon>Cytophagales</taxon>
        <taxon>Cyclobacteriaceae</taxon>
        <taxon>Algoriphagus</taxon>
    </lineage>
</organism>
<sequence>MLFTLIACSQIRNEDKELVEYIAKITASKSPEGNFIILADNGCSGCRKIVQQYSLSHPQEEFETTLIIRDIKTLDMVKDDFWDFSGKLFIDSLRVYEKTDLNLPPAISFGIQNSKIKHLPLDLDI</sequence>
<evidence type="ECO:0000313" key="2">
    <source>
        <dbReference type="Proteomes" id="UP000588604"/>
    </source>
</evidence>
<reference evidence="1 2" key="1">
    <citation type="submission" date="2020-08" db="EMBL/GenBank/DDBJ databases">
        <title>Genomic Encyclopedia of Type Strains, Phase IV (KMG-IV): sequencing the most valuable type-strain genomes for metagenomic binning, comparative biology and taxonomic classification.</title>
        <authorList>
            <person name="Goeker M."/>
        </authorList>
    </citation>
    <scope>NUCLEOTIDE SEQUENCE [LARGE SCALE GENOMIC DNA]</scope>
    <source>
        <strain evidence="1 2">DSM 102044</strain>
    </source>
</reference>